<accession>A0A085TW03</accession>
<protein>
    <submittedName>
        <fullName evidence="1">Uncharacterized protein</fullName>
    </submittedName>
</protein>
<dbReference type="EMBL" id="AQRC01000007">
    <property type="protein sequence ID" value="KFE34900.1"/>
    <property type="molecule type" value="Genomic_DNA"/>
</dbReference>
<dbReference type="RefSeq" id="WP_038146000.1">
    <property type="nucleotide sequence ID" value="NZ_AQRC01000007.1"/>
</dbReference>
<reference evidence="1 2" key="2">
    <citation type="journal article" date="2015" name="Antonie Van Leeuwenhoek">
        <title>Thioclava indica sp. nov., isolated from surface seawater of the Indian Ocean.</title>
        <authorList>
            <person name="Liu Y."/>
            <person name="Lai Q."/>
            <person name="Du J."/>
            <person name="Xu H."/>
            <person name="Jiang L."/>
            <person name="Shao Z."/>
        </authorList>
    </citation>
    <scope>NUCLEOTIDE SEQUENCE [LARGE SCALE GENOMIC DNA]</scope>
    <source>
        <strain evidence="1 2">13D2W-2</strain>
    </source>
</reference>
<organism evidence="1 2">
    <name type="scientific">Thioclava atlantica</name>
    <dbReference type="NCBI Taxonomy" id="1317124"/>
    <lineage>
        <taxon>Bacteria</taxon>
        <taxon>Pseudomonadati</taxon>
        <taxon>Pseudomonadota</taxon>
        <taxon>Alphaproteobacteria</taxon>
        <taxon>Rhodobacterales</taxon>
        <taxon>Paracoccaceae</taxon>
        <taxon>Thioclava</taxon>
    </lineage>
</organism>
<proteinExistence type="predicted"/>
<evidence type="ECO:0000313" key="2">
    <source>
        <dbReference type="Proteomes" id="UP000028607"/>
    </source>
</evidence>
<dbReference type="Proteomes" id="UP000028607">
    <property type="component" value="Unassembled WGS sequence"/>
</dbReference>
<dbReference type="OrthoDB" id="5389988at2"/>
<reference evidence="2" key="1">
    <citation type="submission" date="2013-04" db="EMBL/GenBank/DDBJ databases">
        <title>Thioclava sp. 13D2W-2 Genome Sequencing.</title>
        <authorList>
            <person name="Lai Q."/>
            <person name="Li G."/>
            <person name="Shao Z."/>
        </authorList>
    </citation>
    <scope>NUCLEOTIDE SEQUENCE [LARGE SCALE GENOMIC DNA]</scope>
    <source>
        <strain evidence="2">13D2W-2</strain>
    </source>
</reference>
<name>A0A085TW03_9RHOB</name>
<comment type="caution">
    <text evidence="1">The sequence shown here is derived from an EMBL/GenBank/DDBJ whole genome shotgun (WGS) entry which is preliminary data.</text>
</comment>
<evidence type="ECO:0000313" key="1">
    <source>
        <dbReference type="EMBL" id="KFE34900.1"/>
    </source>
</evidence>
<sequence>MDRNTRNAHSLFAPFIAGEIHPKRQEVAQQLVHQWVRRSGEFASLSWDDDQICEAIDADMARDTGFTAMLNKVLALRDGRGALPV</sequence>
<dbReference type="AlphaFoldDB" id="A0A085TW03"/>
<keyword evidence="2" id="KW-1185">Reference proteome</keyword>
<gene>
    <name evidence="1" type="ORF">DW2_10054</name>
</gene>